<dbReference type="GeneID" id="20087025"/>
<proteinExistence type="predicted"/>
<dbReference type="Gene3D" id="2.30.29.30">
    <property type="entry name" value="Pleckstrin-homology domain (PH domain)/Phosphotyrosine-binding domain (PTB)"/>
    <property type="match status" value="1"/>
</dbReference>
<dbReference type="SUPFAM" id="SSF50729">
    <property type="entry name" value="PH domain-like"/>
    <property type="match status" value="1"/>
</dbReference>
<dbReference type="VEuPathDB" id="FungiDB:H310_09975"/>
<name>A0A024TSQ1_9STRA</name>
<dbReference type="RefSeq" id="XP_008874426.1">
    <property type="nucleotide sequence ID" value="XM_008876204.1"/>
</dbReference>
<reference evidence="1" key="1">
    <citation type="submission" date="2013-12" db="EMBL/GenBank/DDBJ databases">
        <title>The Genome Sequence of Aphanomyces invadans NJM9701.</title>
        <authorList>
            <consortium name="The Broad Institute Genomics Platform"/>
            <person name="Russ C."/>
            <person name="Tyler B."/>
            <person name="van West P."/>
            <person name="Dieguez-Uribeondo J."/>
            <person name="Young S.K."/>
            <person name="Zeng Q."/>
            <person name="Gargeya S."/>
            <person name="Fitzgerald M."/>
            <person name="Abouelleil A."/>
            <person name="Alvarado L."/>
            <person name="Chapman S.B."/>
            <person name="Gainer-Dewar J."/>
            <person name="Goldberg J."/>
            <person name="Griggs A."/>
            <person name="Gujja S."/>
            <person name="Hansen M."/>
            <person name="Howarth C."/>
            <person name="Imamovic A."/>
            <person name="Ireland A."/>
            <person name="Larimer J."/>
            <person name="McCowan C."/>
            <person name="Murphy C."/>
            <person name="Pearson M."/>
            <person name="Poon T.W."/>
            <person name="Priest M."/>
            <person name="Roberts A."/>
            <person name="Saif S."/>
            <person name="Shea T."/>
            <person name="Sykes S."/>
            <person name="Wortman J."/>
            <person name="Nusbaum C."/>
            <person name="Birren B."/>
        </authorList>
    </citation>
    <scope>NUCLEOTIDE SEQUENCE [LARGE SCALE GENOMIC DNA]</scope>
    <source>
        <strain evidence="1">NJM9701</strain>
    </source>
</reference>
<gene>
    <name evidence="1" type="ORF">H310_09975</name>
</gene>
<protein>
    <recommendedName>
        <fullName evidence="2">PH domain-containing protein</fullName>
    </recommendedName>
</protein>
<dbReference type="EMBL" id="KI913974">
    <property type="protein sequence ID" value="ETV97180.1"/>
    <property type="molecule type" value="Genomic_DNA"/>
</dbReference>
<evidence type="ECO:0008006" key="2">
    <source>
        <dbReference type="Google" id="ProtNLM"/>
    </source>
</evidence>
<dbReference type="InterPro" id="IPR011993">
    <property type="entry name" value="PH-like_dom_sf"/>
</dbReference>
<dbReference type="AlphaFoldDB" id="A0A024TSQ1"/>
<sequence length="105" mass="11818">MHTAPPMNTKSVVAVQERGWLVGKTFRDRIWSLEQGMLTMTTNENPTKPVRVHVKSGDVWQGKKVGFKVKTDDGTVYRANSKALSAAWLQALHNRAQVHHKSPLQ</sequence>
<accession>A0A024TSQ1</accession>
<evidence type="ECO:0000313" key="1">
    <source>
        <dbReference type="EMBL" id="ETV97180.1"/>
    </source>
</evidence>
<organism evidence="1">
    <name type="scientific">Aphanomyces invadans</name>
    <dbReference type="NCBI Taxonomy" id="157072"/>
    <lineage>
        <taxon>Eukaryota</taxon>
        <taxon>Sar</taxon>
        <taxon>Stramenopiles</taxon>
        <taxon>Oomycota</taxon>
        <taxon>Saprolegniomycetes</taxon>
        <taxon>Saprolegniales</taxon>
        <taxon>Verrucalvaceae</taxon>
        <taxon>Aphanomyces</taxon>
    </lineage>
</organism>
<dbReference type="OrthoDB" id="57899at2759"/>